<evidence type="ECO:0000256" key="1">
    <source>
        <dbReference type="SAM" id="MobiDB-lite"/>
    </source>
</evidence>
<organism evidence="2 3">
    <name type="scientific">Frankia alni (strain DSM 45986 / CECT 9034 / ACN14a)</name>
    <dbReference type="NCBI Taxonomy" id="326424"/>
    <lineage>
        <taxon>Bacteria</taxon>
        <taxon>Bacillati</taxon>
        <taxon>Actinomycetota</taxon>
        <taxon>Actinomycetes</taxon>
        <taxon>Frankiales</taxon>
        <taxon>Frankiaceae</taxon>
        <taxon>Frankia</taxon>
    </lineage>
</organism>
<protein>
    <submittedName>
        <fullName evidence="2">Uncharacterized protein</fullName>
    </submittedName>
</protein>
<keyword evidence="3" id="KW-1185">Reference proteome</keyword>
<dbReference type="AlphaFoldDB" id="Q0RGA7"/>
<accession>Q0RGA7</accession>
<gene>
    <name evidence="2" type="ordered locus">FRAAL4840</name>
</gene>
<dbReference type="EMBL" id="CT573213">
    <property type="protein sequence ID" value="CAJ63481.1"/>
    <property type="molecule type" value="Genomic_DNA"/>
</dbReference>
<reference evidence="2 3" key="1">
    <citation type="journal article" date="2007" name="Genome Res.">
        <title>Genome characteristics of facultatively symbiotic Frankia sp. strains reflect host range and host plant biogeography.</title>
        <authorList>
            <person name="Normand P."/>
            <person name="Lapierre P."/>
            <person name="Tisa L.S."/>
            <person name="Gogarten J.P."/>
            <person name="Alloisio N."/>
            <person name="Bagnarol E."/>
            <person name="Bassi C.A."/>
            <person name="Berry A.M."/>
            <person name="Bickhart D.M."/>
            <person name="Choisne N."/>
            <person name="Couloux A."/>
            <person name="Cournoyer B."/>
            <person name="Cruveiller S."/>
            <person name="Daubin V."/>
            <person name="Demange N."/>
            <person name="Francino M.P."/>
            <person name="Goltsman E."/>
            <person name="Huang Y."/>
            <person name="Kopp O.R."/>
            <person name="Labarre L."/>
            <person name="Lapidus A."/>
            <person name="Lavire C."/>
            <person name="Marechal J."/>
            <person name="Martinez M."/>
            <person name="Mastronunzio J.E."/>
            <person name="Mullin B.C."/>
            <person name="Niemann J."/>
            <person name="Pujic P."/>
            <person name="Rawnsley T."/>
            <person name="Rouy Z."/>
            <person name="Schenowitz C."/>
            <person name="Sellstedt A."/>
            <person name="Tavares F."/>
            <person name="Tomkins J.P."/>
            <person name="Vallenet D."/>
            <person name="Valverde C."/>
            <person name="Wall L.G."/>
            <person name="Wang Y."/>
            <person name="Medigue C."/>
            <person name="Benson D.R."/>
        </authorList>
    </citation>
    <scope>NUCLEOTIDE SEQUENCE [LARGE SCALE GENOMIC DNA]</scope>
    <source>
        <strain evidence="3">DSM 45986 / CECT 9034 / ACN14a</strain>
    </source>
</reference>
<proteinExistence type="predicted"/>
<dbReference type="Proteomes" id="UP000000657">
    <property type="component" value="Chromosome"/>
</dbReference>
<evidence type="ECO:0000313" key="3">
    <source>
        <dbReference type="Proteomes" id="UP000000657"/>
    </source>
</evidence>
<dbReference type="KEGG" id="fal:FRAAL4840"/>
<evidence type="ECO:0000313" key="2">
    <source>
        <dbReference type="EMBL" id="CAJ63481.1"/>
    </source>
</evidence>
<dbReference type="HOGENOM" id="CLU_2584619_0_0_11"/>
<dbReference type="STRING" id="326424.FRAAL4840"/>
<sequence>MSRLREATKATPPLCQAAERSVRRPPTTARGVAGCSARLWTDRRAPGYSQAVGTGRPPRFVILDAFWNSRRAHHFDQVCC</sequence>
<feature type="region of interest" description="Disordered" evidence="1">
    <location>
        <begin position="1"/>
        <end position="30"/>
    </location>
</feature>
<name>Q0RGA7_FRAAA</name>